<keyword evidence="1 3" id="KW-0853">WD repeat</keyword>
<dbReference type="InterPro" id="IPR045227">
    <property type="entry name" value="WDR18/Ipi3/RID3"/>
</dbReference>
<dbReference type="InterPro" id="IPR036322">
    <property type="entry name" value="WD40_repeat_dom_sf"/>
</dbReference>
<dbReference type="SMART" id="SM00320">
    <property type="entry name" value="WD40"/>
    <property type="match status" value="3"/>
</dbReference>
<comment type="caution">
    <text evidence="4">The sequence shown here is derived from an EMBL/GenBank/DDBJ whole genome shotgun (WGS) entry which is preliminary data.</text>
</comment>
<dbReference type="InterPro" id="IPR001680">
    <property type="entry name" value="WD40_rpt"/>
</dbReference>
<evidence type="ECO:0000256" key="1">
    <source>
        <dbReference type="ARBA" id="ARBA00022574"/>
    </source>
</evidence>
<dbReference type="GO" id="GO:0006364">
    <property type="term" value="P:rRNA processing"/>
    <property type="evidence" value="ECO:0007669"/>
    <property type="project" value="TreeGrafter"/>
</dbReference>
<evidence type="ECO:0000256" key="3">
    <source>
        <dbReference type="PROSITE-ProRule" id="PRU00221"/>
    </source>
</evidence>
<protein>
    <submittedName>
        <fullName evidence="4">Uncharacterized protein</fullName>
    </submittedName>
</protein>
<sequence>MKSIKASIGVPQALNKVVEESKSQVKQIEEQLMKFSDLLIASTSLDDEELKFWEPRTLAPYEPLLEKRFSPAPNTLNVSFDLLLAAHAQKTTMSVWRWDKKEPVLRFPLKEQLSVVRVINSSGICIAGARQSGRLSVWEMQTGQLVGEVENAHYMDVNDMDVSVGGDMVVSGGKDFKVKVWIVTELYFGGKQQPIVEFGEHTSEVTQVSFSKSMTGRAFSASHDKTFRVYDIFAKLTLKVIQAASPINKLAIDIIESQVYLACDNQNVYAYSLETSQVTNTAQGVTMSSEKHKRTLQHRKKVTAMCLTFDNQYLISGDSQGLIYIWNIAAEHAGGSQFGSPKAGSVGGANLLNTLELHKDKGPITNLLCIYRPLSLYGLTANMKGYEPFEVKPFNKVSAPLEGDGTQVVQLKLIDNQPPRSLNLWDQIAENEELDYLIRSSQRIIKGTAVPENSISKTITQSLLNKKADTEEVIGFEESTTGDKTEIEKLREENKRLKRTLLERFDETFN</sequence>
<dbReference type="InterPro" id="IPR015943">
    <property type="entry name" value="WD40/YVTN_repeat-like_dom_sf"/>
</dbReference>
<gene>
    <name evidence="4" type="ORF">FGO68_gene3156</name>
</gene>
<proteinExistence type="predicted"/>
<feature type="repeat" description="WD" evidence="3">
    <location>
        <begin position="198"/>
        <end position="232"/>
    </location>
</feature>
<dbReference type="OrthoDB" id="6252103at2759"/>
<dbReference type="GO" id="GO:0120330">
    <property type="term" value="C:rixosome complex"/>
    <property type="evidence" value="ECO:0007669"/>
    <property type="project" value="TreeGrafter"/>
</dbReference>
<dbReference type="Proteomes" id="UP000785679">
    <property type="component" value="Unassembled WGS sequence"/>
</dbReference>
<dbReference type="AlphaFoldDB" id="A0A8J8T2H2"/>
<name>A0A8J8T2H2_HALGN</name>
<evidence type="ECO:0000256" key="2">
    <source>
        <dbReference type="ARBA" id="ARBA00022737"/>
    </source>
</evidence>
<keyword evidence="2" id="KW-0677">Repeat</keyword>
<dbReference type="Pfam" id="PF00400">
    <property type="entry name" value="WD40"/>
    <property type="match status" value="3"/>
</dbReference>
<dbReference type="PANTHER" id="PTHR18763:SF0">
    <property type="entry name" value="WD REPEAT-CONTAINING PROTEIN 18"/>
    <property type="match status" value="1"/>
</dbReference>
<accession>A0A8J8T2H2</accession>
<reference evidence="4" key="1">
    <citation type="submission" date="2019-06" db="EMBL/GenBank/DDBJ databases">
        <authorList>
            <person name="Zheng W."/>
        </authorList>
    </citation>
    <scope>NUCLEOTIDE SEQUENCE</scope>
    <source>
        <strain evidence="4">QDHG01</strain>
    </source>
</reference>
<dbReference type="Gene3D" id="2.130.10.10">
    <property type="entry name" value="YVTN repeat-like/Quinoprotein amine dehydrogenase"/>
    <property type="match status" value="2"/>
</dbReference>
<evidence type="ECO:0000313" key="5">
    <source>
        <dbReference type="Proteomes" id="UP000785679"/>
    </source>
</evidence>
<dbReference type="EMBL" id="RRYP01008354">
    <property type="protein sequence ID" value="TNV79832.1"/>
    <property type="molecule type" value="Genomic_DNA"/>
</dbReference>
<dbReference type="GO" id="GO:0005656">
    <property type="term" value="C:nuclear pre-replicative complex"/>
    <property type="evidence" value="ECO:0007669"/>
    <property type="project" value="TreeGrafter"/>
</dbReference>
<feature type="repeat" description="WD" evidence="3">
    <location>
        <begin position="150"/>
        <end position="181"/>
    </location>
</feature>
<dbReference type="PANTHER" id="PTHR18763">
    <property type="entry name" value="WD-REPEAT PROTEIN 18"/>
    <property type="match status" value="1"/>
</dbReference>
<feature type="repeat" description="WD" evidence="3">
    <location>
        <begin position="295"/>
        <end position="328"/>
    </location>
</feature>
<dbReference type="PROSITE" id="PS50082">
    <property type="entry name" value="WD_REPEATS_2"/>
    <property type="match status" value="3"/>
</dbReference>
<keyword evidence="5" id="KW-1185">Reference proteome</keyword>
<evidence type="ECO:0000313" key="4">
    <source>
        <dbReference type="EMBL" id="TNV79832.1"/>
    </source>
</evidence>
<dbReference type="GO" id="GO:0006261">
    <property type="term" value="P:DNA-templated DNA replication"/>
    <property type="evidence" value="ECO:0007669"/>
    <property type="project" value="TreeGrafter"/>
</dbReference>
<organism evidence="4 5">
    <name type="scientific">Halteria grandinella</name>
    <dbReference type="NCBI Taxonomy" id="5974"/>
    <lineage>
        <taxon>Eukaryota</taxon>
        <taxon>Sar</taxon>
        <taxon>Alveolata</taxon>
        <taxon>Ciliophora</taxon>
        <taxon>Intramacronucleata</taxon>
        <taxon>Spirotrichea</taxon>
        <taxon>Stichotrichia</taxon>
        <taxon>Sporadotrichida</taxon>
        <taxon>Halteriidae</taxon>
        <taxon>Halteria</taxon>
    </lineage>
</organism>
<dbReference type="SUPFAM" id="SSF50978">
    <property type="entry name" value="WD40 repeat-like"/>
    <property type="match status" value="1"/>
</dbReference>